<dbReference type="EMBL" id="CAUOFW020010557">
    <property type="protein sequence ID" value="CAK9188633.1"/>
    <property type="molecule type" value="Genomic_DNA"/>
</dbReference>
<evidence type="ECO:0000313" key="1">
    <source>
        <dbReference type="EMBL" id="CAK9188633.1"/>
    </source>
</evidence>
<comment type="caution">
    <text evidence="1">The sequence shown here is derived from an EMBL/GenBank/DDBJ whole genome shotgun (WGS) entry which is preliminary data.</text>
</comment>
<gene>
    <name evidence="1" type="ORF">ILEXP_LOCUS59329</name>
</gene>
<keyword evidence="2" id="KW-1185">Reference proteome</keyword>
<reference evidence="1 2" key="1">
    <citation type="submission" date="2024-02" db="EMBL/GenBank/DDBJ databases">
        <authorList>
            <person name="Vignale AGUSTIN F."/>
            <person name="Sosa J E."/>
            <person name="Modenutti C."/>
        </authorList>
    </citation>
    <scope>NUCLEOTIDE SEQUENCE [LARGE SCALE GENOMIC DNA]</scope>
</reference>
<organism evidence="1 2">
    <name type="scientific">Ilex paraguariensis</name>
    <name type="common">yerba mate</name>
    <dbReference type="NCBI Taxonomy" id="185542"/>
    <lineage>
        <taxon>Eukaryota</taxon>
        <taxon>Viridiplantae</taxon>
        <taxon>Streptophyta</taxon>
        <taxon>Embryophyta</taxon>
        <taxon>Tracheophyta</taxon>
        <taxon>Spermatophyta</taxon>
        <taxon>Magnoliopsida</taxon>
        <taxon>eudicotyledons</taxon>
        <taxon>Gunneridae</taxon>
        <taxon>Pentapetalae</taxon>
        <taxon>asterids</taxon>
        <taxon>campanulids</taxon>
        <taxon>Aquifoliales</taxon>
        <taxon>Aquifoliaceae</taxon>
        <taxon>Ilex</taxon>
    </lineage>
</organism>
<dbReference type="AlphaFoldDB" id="A0ABC8V5M6"/>
<dbReference type="Proteomes" id="UP001642360">
    <property type="component" value="Unassembled WGS sequence"/>
</dbReference>
<proteinExistence type="predicted"/>
<evidence type="ECO:0000313" key="2">
    <source>
        <dbReference type="Proteomes" id="UP001642360"/>
    </source>
</evidence>
<dbReference type="InterPro" id="IPR045277">
    <property type="entry name" value="DRE1A-I"/>
</dbReference>
<accession>A0ABC8V5M6</accession>
<dbReference type="PANTHER" id="PTHR31839">
    <property type="entry name" value="DEHYDRATION-RESPONSIVE ELEMENT-BINDING PROTEIN 1D"/>
    <property type="match status" value="1"/>
</dbReference>
<name>A0ABC8V5M6_9AQUA</name>
<sequence length="171" mass="18454">MAARAHDVAALALRGQSACLNFADSVWRLPVPASTAAKDIRMAAVMAAEGFRPKDEAEVCGSQGGPTQSLGTNFQYDHQYPFPTSCPTKLRHETVETCDEVSGINKITADTMETMNEAEKVVYLDPEALFDVHGLLVDMAEGLLLSPPPCLGGDFGSEEVEEDAELSLWSY</sequence>
<dbReference type="PANTHER" id="PTHR31839:SF2">
    <property type="entry name" value="DEHYDRATION-RESPONSIVE ELEMENT-BINDING PROTEIN 1D"/>
    <property type="match status" value="1"/>
</dbReference>
<protein>
    <submittedName>
        <fullName evidence="1">Uncharacterized protein</fullName>
    </submittedName>
</protein>